<evidence type="ECO:0000256" key="2">
    <source>
        <dbReference type="ARBA" id="ARBA00022737"/>
    </source>
</evidence>
<keyword evidence="5" id="KW-1185">Reference proteome</keyword>
<evidence type="ECO:0000313" key="5">
    <source>
        <dbReference type="Proteomes" id="UP001642487"/>
    </source>
</evidence>
<keyword evidence="1" id="KW-0732">Signal</keyword>
<evidence type="ECO:0000313" key="4">
    <source>
        <dbReference type="EMBL" id="CAK9320960.1"/>
    </source>
</evidence>
<name>A0ABP0YQA3_9ROSI</name>
<protein>
    <recommendedName>
        <fullName evidence="3">Gnk2-homologous domain-containing protein</fullName>
    </recommendedName>
</protein>
<evidence type="ECO:0000259" key="3">
    <source>
        <dbReference type="PROSITE" id="PS51473"/>
    </source>
</evidence>
<dbReference type="InterPro" id="IPR002902">
    <property type="entry name" value="GNK2"/>
</dbReference>
<dbReference type="Proteomes" id="UP001642487">
    <property type="component" value="Chromosome 4"/>
</dbReference>
<dbReference type="PANTHER" id="PTHR32099:SF51">
    <property type="entry name" value="CYSTEINE-RICH RECEPTOR-LIKE PROTEIN KINASE 25 ISOFORM X1"/>
    <property type="match status" value="1"/>
</dbReference>
<sequence length="239" mass="26918">MTGCAIRPVFVRHYCLYDRGNFTSNSTYKTNLDRVLYSNATAKDSDYGFYNFSYGRNSDSANAIGLCRGDMKSDVCRSCLNYSIYLLTQLCPQQKEAIGWFDNCMLRYSSHSIFGAMETGPDFVMWATVNITEETLFSKKLKTLLDSLKNNASSGGSLKKYATGNIAAQGLWTIYGLFQCTPDLSQLQCDECLESALQAIPPCCSEGMKVFLPSCQARYESYSSLSLLLIHHRSYHHRR</sequence>
<keyword evidence="2" id="KW-0677">Repeat</keyword>
<dbReference type="PANTHER" id="PTHR32099">
    <property type="entry name" value="CYSTEINE-RICH REPEAT SECRETORY PROTEIN"/>
    <property type="match status" value="1"/>
</dbReference>
<dbReference type="PROSITE" id="PS51473">
    <property type="entry name" value="GNK2"/>
    <property type="match status" value="2"/>
</dbReference>
<dbReference type="EMBL" id="OZ021738">
    <property type="protein sequence ID" value="CAK9320960.1"/>
    <property type="molecule type" value="Genomic_DNA"/>
</dbReference>
<dbReference type="Pfam" id="PF01657">
    <property type="entry name" value="Stress-antifung"/>
    <property type="match status" value="2"/>
</dbReference>
<dbReference type="Gene3D" id="3.30.430.20">
    <property type="entry name" value="Gnk2 domain, C-X8-C-X2-C motif"/>
    <property type="match status" value="2"/>
</dbReference>
<dbReference type="InterPro" id="IPR038408">
    <property type="entry name" value="GNK2_sf"/>
</dbReference>
<dbReference type="CDD" id="cd23509">
    <property type="entry name" value="Gnk2-like"/>
    <property type="match status" value="2"/>
</dbReference>
<proteinExistence type="predicted"/>
<evidence type="ECO:0000256" key="1">
    <source>
        <dbReference type="ARBA" id="ARBA00022729"/>
    </source>
</evidence>
<feature type="domain" description="Gnk2-homologous" evidence="3">
    <location>
        <begin position="119"/>
        <end position="224"/>
    </location>
</feature>
<feature type="domain" description="Gnk2-homologous" evidence="3">
    <location>
        <begin position="10"/>
        <end position="113"/>
    </location>
</feature>
<gene>
    <name evidence="4" type="ORF">CITCOLO1_LOCUS13018</name>
</gene>
<reference evidence="4 5" key="1">
    <citation type="submission" date="2024-03" db="EMBL/GenBank/DDBJ databases">
        <authorList>
            <person name="Gkanogiannis A."/>
            <person name="Becerra Lopez-Lavalle L."/>
        </authorList>
    </citation>
    <scope>NUCLEOTIDE SEQUENCE [LARGE SCALE GENOMIC DNA]</scope>
</reference>
<organism evidence="4 5">
    <name type="scientific">Citrullus colocynthis</name>
    <name type="common">colocynth</name>
    <dbReference type="NCBI Taxonomy" id="252529"/>
    <lineage>
        <taxon>Eukaryota</taxon>
        <taxon>Viridiplantae</taxon>
        <taxon>Streptophyta</taxon>
        <taxon>Embryophyta</taxon>
        <taxon>Tracheophyta</taxon>
        <taxon>Spermatophyta</taxon>
        <taxon>Magnoliopsida</taxon>
        <taxon>eudicotyledons</taxon>
        <taxon>Gunneridae</taxon>
        <taxon>Pentapetalae</taxon>
        <taxon>rosids</taxon>
        <taxon>fabids</taxon>
        <taxon>Cucurbitales</taxon>
        <taxon>Cucurbitaceae</taxon>
        <taxon>Benincaseae</taxon>
        <taxon>Citrullus</taxon>
    </lineage>
</organism>
<accession>A0ABP0YQA3</accession>